<dbReference type="FunFam" id="3.30.930.10:FF:000010">
    <property type="entry name" value="Glycyl-tRNA synthetase 1"/>
    <property type="match status" value="1"/>
</dbReference>
<dbReference type="FunFam" id="3.40.50.800:FF:000004">
    <property type="entry name" value="Glycine--tRNA ligase 2"/>
    <property type="match status" value="1"/>
</dbReference>
<dbReference type="GO" id="GO:0016740">
    <property type="term" value="F:transferase activity"/>
    <property type="evidence" value="ECO:0007669"/>
    <property type="project" value="UniProtKB-KW"/>
</dbReference>
<keyword evidence="10" id="KW-0067">ATP-binding</keyword>
<reference evidence="18" key="1">
    <citation type="submission" date="2021-02" db="EMBL/GenBank/DDBJ databases">
        <authorList>
            <person name="Nowell W R."/>
        </authorList>
    </citation>
    <scope>NUCLEOTIDE SEQUENCE</scope>
</reference>
<evidence type="ECO:0000256" key="15">
    <source>
        <dbReference type="ARBA" id="ARBA00049523"/>
    </source>
</evidence>
<keyword evidence="20" id="KW-1185">Reference proteome</keyword>
<organism evidence="18 20">
    <name type="scientific">Didymodactylos carnosus</name>
    <dbReference type="NCBI Taxonomy" id="1234261"/>
    <lineage>
        <taxon>Eukaryota</taxon>
        <taxon>Metazoa</taxon>
        <taxon>Spiralia</taxon>
        <taxon>Gnathifera</taxon>
        <taxon>Rotifera</taxon>
        <taxon>Eurotatoria</taxon>
        <taxon>Bdelloidea</taxon>
        <taxon>Philodinida</taxon>
        <taxon>Philodinidae</taxon>
        <taxon>Didymodactylos</taxon>
    </lineage>
</organism>
<evidence type="ECO:0000259" key="17">
    <source>
        <dbReference type="PROSITE" id="PS51185"/>
    </source>
</evidence>
<dbReference type="Pfam" id="PF03129">
    <property type="entry name" value="HGTP_anticodon"/>
    <property type="match status" value="1"/>
</dbReference>
<comment type="caution">
    <text evidence="18">The sequence shown here is derived from an EMBL/GenBank/DDBJ whole genome shotgun (WGS) entry which is preliminary data.</text>
</comment>
<evidence type="ECO:0000259" key="16">
    <source>
        <dbReference type="PROSITE" id="PS50862"/>
    </source>
</evidence>
<feature type="domain" description="WHEP-TRS" evidence="17">
    <location>
        <begin position="72"/>
        <end position="128"/>
    </location>
</feature>
<evidence type="ECO:0000256" key="7">
    <source>
        <dbReference type="ARBA" id="ARBA00022598"/>
    </source>
</evidence>
<dbReference type="PRINTS" id="PR01043">
    <property type="entry name" value="TRNASYNTHGLY"/>
</dbReference>
<evidence type="ECO:0000256" key="3">
    <source>
        <dbReference type="ARBA" id="ARBA00011738"/>
    </source>
</evidence>
<evidence type="ECO:0000313" key="20">
    <source>
        <dbReference type="Proteomes" id="UP000663829"/>
    </source>
</evidence>
<dbReference type="InterPro" id="IPR002315">
    <property type="entry name" value="tRNA-synt_gly"/>
</dbReference>
<evidence type="ECO:0000256" key="8">
    <source>
        <dbReference type="ARBA" id="ARBA00022679"/>
    </source>
</evidence>
<dbReference type="GO" id="GO:0005524">
    <property type="term" value="F:ATP binding"/>
    <property type="evidence" value="ECO:0007669"/>
    <property type="project" value="UniProtKB-KW"/>
</dbReference>
<dbReference type="Proteomes" id="UP000681722">
    <property type="component" value="Unassembled WGS sequence"/>
</dbReference>
<evidence type="ECO:0000313" key="19">
    <source>
        <dbReference type="EMBL" id="CAF3593571.1"/>
    </source>
</evidence>
<dbReference type="GO" id="GO:0070150">
    <property type="term" value="P:mitochondrial glycyl-tRNA aminoacylation"/>
    <property type="evidence" value="ECO:0007669"/>
    <property type="project" value="TreeGrafter"/>
</dbReference>
<dbReference type="InterPro" id="IPR004154">
    <property type="entry name" value="Anticodon-bd"/>
</dbReference>
<comment type="catalytic activity">
    <reaction evidence="14">
        <text>2 ATP + H(+) = P(1),P(4)-bis(5'-adenosyl) tetraphosphate + diphosphate</text>
        <dbReference type="Rhea" id="RHEA:34935"/>
        <dbReference type="ChEBI" id="CHEBI:15378"/>
        <dbReference type="ChEBI" id="CHEBI:30616"/>
        <dbReference type="ChEBI" id="CHEBI:33019"/>
        <dbReference type="ChEBI" id="CHEBI:58141"/>
    </reaction>
    <physiologicalReaction direction="left-to-right" evidence="14">
        <dbReference type="Rhea" id="RHEA:34936"/>
    </physiologicalReaction>
</comment>
<dbReference type="CDD" id="cd00774">
    <property type="entry name" value="GlyRS-like_core"/>
    <property type="match status" value="1"/>
</dbReference>
<dbReference type="InterPro" id="IPR033731">
    <property type="entry name" value="GlyRS-like_core"/>
</dbReference>
<keyword evidence="8" id="KW-0808">Transferase</keyword>
<dbReference type="EMBL" id="CAJNOQ010000497">
    <property type="protein sequence ID" value="CAF0808049.1"/>
    <property type="molecule type" value="Genomic_DNA"/>
</dbReference>
<dbReference type="SUPFAM" id="SSF55681">
    <property type="entry name" value="Class II aaRS and biotin synthetases"/>
    <property type="match status" value="1"/>
</dbReference>
<comment type="subunit">
    <text evidence="3">Homodimer.</text>
</comment>
<dbReference type="NCBIfam" id="NF003211">
    <property type="entry name" value="PRK04173.1"/>
    <property type="match status" value="1"/>
</dbReference>
<dbReference type="NCBIfam" id="TIGR00389">
    <property type="entry name" value="glyS_dimeric"/>
    <property type="match status" value="1"/>
</dbReference>
<feature type="domain" description="Aminoacyl-transfer RNA synthetases class-II family profile" evidence="16">
    <location>
        <begin position="289"/>
        <end position="636"/>
    </location>
</feature>
<dbReference type="CDD" id="cd00858">
    <property type="entry name" value="GlyRS_anticodon"/>
    <property type="match status" value="1"/>
</dbReference>
<keyword evidence="9" id="KW-0547">Nucleotide-binding</keyword>
<dbReference type="Pfam" id="PF00587">
    <property type="entry name" value="tRNA-synt_2b"/>
    <property type="match status" value="1"/>
</dbReference>
<dbReference type="Proteomes" id="UP000663829">
    <property type="component" value="Unassembled WGS sequence"/>
</dbReference>
<evidence type="ECO:0000256" key="12">
    <source>
        <dbReference type="ARBA" id="ARBA00023146"/>
    </source>
</evidence>
<dbReference type="FunFam" id="3.30.930.10:FF:000158">
    <property type="entry name" value="Glycyl-tRNA synthetase"/>
    <property type="match status" value="1"/>
</dbReference>
<evidence type="ECO:0000256" key="9">
    <source>
        <dbReference type="ARBA" id="ARBA00022741"/>
    </source>
</evidence>
<keyword evidence="6" id="KW-0963">Cytoplasm</keyword>
<dbReference type="PANTHER" id="PTHR10745">
    <property type="entry name" value="GLYCYL-TRNA SYNTHETASE/DNA POLYMERASE SUBUNIT GAMMA-2"/>
    <property type="match status" value="1"/>
</dbReference>
<evidence type="ECO:0000256" key="2">
    <source>
        <dbReference type="ARBA" id="ARBA00008226"/>
    </source>
</evidence>
<evidence type="ECO:0000256" key="10">
    <source>
        <dbReference type="ARBA" id="ARBA00022840"/>
    </source>
</evidence>
<dbReference type="InterPro" id="IPR036621">
    <property type="entry name" value="Anticodon-bd_dom_sf"/>
</dbReference>
<evidence type="ECO:0000256" key="4">
    <source>
        <dbReference type="ARBA" id="ARBA00012829"/>
    </source>
</evidence>
<comment type="subcellular location">
    <subcellularLocation>
        <location evidence="1">Cytoplasm</location>
    </subcellularLocation>
</comment>
<evidence type="ECO:0000256" key="13">
    <source>
        <dbReference type="ARBA" id="ARBA00030057"/>
    </source>
</evidence>
<keyword evidence="11" id="KW-0648">Protein biosynthesis</keyword>
<protein>
    <recommendedName>
        <fullName evidence="5">Glycine--tRNA ligase</fullName>
        <ecNumber evidence="4">6.1.1.14</ecNumber>
    </recommendedName>
    <alternativeName>
        <fullName evidence="13">Diadenosine tetraphosphate synthetase</fullName>
    </alternativeName>
</protein>
<dbReference type="Gene3D" id="3.40.50.800">
    <property type="entry name" value="Anticodon-binding domain"/>
    <property type="match status" value="1"/>
</dbReference>
<dbReference type="InterPro" id="IPR002314">
    <property type="entry name" value="aa-tRNA-synt_IIb"/>
</dbReference>
<gene>
    <name evidence="18" type="ORF">GPM918_LOCUS3881</name>
    <name evidence="19" type="ORF">SRO942_LOCUS3881</name>
</gene>
<dbReference type="EC" id="6.1.1.14" evidence="4"/>
<dbReference type="InterPro" id="IPR006195">
    <property type="entry name" value="aa-tRNA-synth_II"/>
</dbReference>
<dbReference type="SUPFAM" id="SSF52954">
    <property type="entry name" value="Class II aaRS ABD-related"/>
    <property type="match status" value="1"/>
</dbReference>
<keyword evidence="12" id="KW-0030">Aminoacyl-tRNA synthetase</keyword>
<dbReference type="InterPro" id="IPR045864">
    <property type="entry name" value="aa-tRNA-synth_II/BPL/LPL"/>
</dbReference>
<dbReference type="PROSITE" id="PS51185">
    <property type="entry name" value="WHEP_TRS_2"/>
    <property type="match status" value="1"/>
</dbReference>
<evidence type="ECO:0000256" key="6">
    <source>
        <dbReference type="ARBA" id="ARBA00022490"/>
    </source>
</evidence>
<dbReference type="InterPro" id="IPR027031">
    <property type="entry name" value="Gly-tRNA_synthase/POLG2"/>
</dbReference>
<dbReference type="PROSITE" id="PS50862">
    <property type="entry name" value="AA_TRNA_LIGASE_II"/>
    <property type="match status" value="1"/>
</dbReference>
<keyword evidence="7" id="KW-0436">Ligase</keyword>
<dbReference type="InterPro" id="IPR000738">
    <property type="entry name" value="WHEP-TRS_dom"/>
</dbReference>
<accession>A0A813T0W4</accession>
<evidence type="ECO:0000313" key="18">
    <source>
        <dbReference type="EMBL" id="CAF0808049.1"/>
    </source>
</evidence>
<dbReference type="GO" id="GO:0004820">
    <property type="term" value="F:glycine-tRNA ligase activity"/>
    <property type="evidence" value="ECO:0007669"/>
    <property type="project" value="UniProtKB-EC"/>
</dbReference>
<sequence>MRKKLRVCKNKPQEYACKAFVSVAMCVSCGLFLHTDWVEEAIAKGIGQIVAVTGTDAQKLKKSMAEANIETLLEPYRAAVKEQGDIVKKLKDSKGDEIELKKAVSELKIRKKKLEDQITKLTPKEHVIDRLKMEDLLKRRFFYDQSFSIYGGVTGLYDYGPMGCAIKANVLAEWRRHFILEEQMLEVDCSMLTPEIVLRASGHVERFSDYMVKDVKTGECYRADHLIEGEILTNLIIQLLMTGFILGHLEKLLKAKDINNEKKDEIERLLPQIDNMKSTDMHATIQKYNMKAPLTNNDLSEPVAFNLMFATSIGPTGQIKGFLRPETAQGMFVNFKRLLEFNHGRLPFAAAQIGNSFRNEISPRSGLIRVREFTMAEIEHFVDPADKTHPKFDDVANLEITLYSATNQMNGQPAQLTNLGHAVESKLVDNQTLGYFIGRIYLFLTKCGVNKQRLRFRQHMSNEMAHYATDCWDAECQTTYGWIECVGCADRSCYDLTQHTKFSGIKLVAEKPLPASKKVIVNDISTQNSIIGKEFKQDKDIVMNYLNKLSHDDAKNLHEKLNQSNNTQINIDGKEFKITRQMFELKTSEKIVHVEEYVPSVIEPSFGIGRIMYAMWEHNFVVREDDEQRTYFTLPPIIAPYKCVVLPLSGNNEFKSFVKLISSSLTQAGISHKIDTSSGSIGKRYSRSDEIAIPFAVTIDFDSLKQPYTATLRERDSFKQIRLKIDELANVLQGLSTGTVTWGVVTSMYPEFKEQQATAAKEDSINE</sequence>
<dbReference type="Gene3D" id="3.30.40.230">
    <property type="match status" value="1"/>
</dbReference>
<dbReference type="PANTHER" id="PTHR10745:SF0">
    <property type="entry name" value="GLYCINE--TRNA LIGASE"/>
    <property type="match status" value="1"/>
</dbReference>
<proteinExistence type="inferred from homology"/>
<dbReference type="Gene3D" id="3.30.930.10">
    <property type="entry name" value="Bira Bifunctional Protein, Domain 2"/>
    <property type="match status" value="1"/>
</dbReference>
<dbReference type="AlphaFoldDB" id="A0A813T0W4"/>
<dbReference type="OrthoDB" id="57698at2759"/>
<dbReference type="GO" id="GO:0005739">
    <property type="term" value="C:mitochondrion"/>
    <property type="evidence" value="ECO:0007669"/>
    <property type="project" value="TreeGrafter"/>
</dbReference>
<evidence type="ECO:0000256" key="14">
    <source>
        <dbReference type="ARBA" id="ARBA00048436"/>
    </source>
</evidence>
<comment type="similarity">
    <text evidence="2">Belongs to the class-II aminoacyl-tRNA synthetase family.</text>
</comment>
<name>A0A813T0W4_9BILA</name>
<comment type="catalytic activity">
    <reaction evidence="15">
        <text>tRNA(Gly) + glycine + ATP = glycyl-tRNA(Gly) + AMP + diphosphate</text>
        <dbReference type="Rhea" id="RHEA:16013"/>
        <dbReference type="Rhea" id="RHEA-COMP:9664"/>
        <dbReference type="Rhea" id="RHEA-COMP:9683"/>
        <dbReference type="ChEBI" id="CHEBI:30616"/>
        <dbReference type="ChEBI" id="CHEBI:33019"/>
        <dbReference type="ChEBI" id="CHEBI:57305"/>
        <dbReference type="ChEBI" id="CHEBI:78442"/>
        <dbReference type="ChEBI" id="CHEBI:78522"/>
        <dbReference type="ChEBI" id="CHEBI:456215"/>
        <dbReference type="EC" id="6.1.1.14"/>
    </reaction>
    <physiologicalReaction direction="left-to-right" evidence="15">
        <dbReference type="Rhea" id="RHEA:16014"/>
    </physiologicalReaction>
</comment>
<evidence type="ECO:0000256" key="1">
    <source>
        <dbReference type="ARBA" id="ARBA00004496"/>
    </source>
</evidence>
<evidence type="ECO:0000256" key="5">
    <source>
        <dbReference type="ARBA" id="ARBA00019404"/>
    </source>
</evidence>
<dbReference type="EMBL" id="CAJOBC010000497">
    <property type="protein sequence ID" value="CAF3593571.1"/>
    <property type="molecule type" value="Genomic_DNA"/>
</dbReference>
<dbReference type="Gene3D" id="3.30.720.200">
    <property type="match status" value="1"/>
</dbReference>
<evidence type="ECO:0000256" key="11">
    <source>
        <dbReference type="ARBA" id="ARBA00022917"/>
    </source>
</evidence>